<dbReference type="InterPro" id="IPR002498">
    <property type="entry name" value="PInositol-4-P-4/5-kinase_core"/>
</dbReference>
<keyword evidence="1" id="KW-0808">Transferase</keyword>
<protein>
    <submittedName>
        <fullName evidence="4">PIPK domain-containing protein</fullName>
    </submittedName>
</protein>
<dbReference type="Gene3D" id="3.30.800.10">
    <property type="entry name" value="Phosphatidylinositol Phosphate Kinase II Beta"/>
    <property type="match status" value="1"/>
</dbReference>
<name>A0A5K3ESR6_MESCO</name>
<dbReference type="InterPro" id="IPR027483">
    <property type="entry name" value="PInositol-4-P-4/5-kinase_C_sf"/>
</dbReference>
<feature type="region of interest" description="Disordered" evidence="2">
    <location>
        <begin position="1"/>
        <end position="52"/>
    </location>
</feature>
<feature type="region of interest" description="Disordered" evidence="2">
    <location>
        <begin position="732"/>
        <end position="793"/>
    </location>
</feature>
<feature type="region of interest" description="Disordered" evidence="2">
    <location>
        <begin position="690"/>
        <end position="712"/>
    </location>
</feature>
<dbReference type="GO" id="GO:0005524">
    <property type="term" value="F:ATP binding"/>
    <property type="evidence" value="ECO:0007669"/>
    <property type="project" value="UniProtKB-UniRule"/>
</dbReference>
<feature type="region of interest" description="Disordered" evidence="2">
    <location>
        <begin position="315"/>
        <end position="358"/>
    </location>
</feature>
<dbReference type="Pfam" id="PF01504">
    <property type="entry name" value="PIP5K"/>
    <property type="match status" value="1"/>
</dbReference>
<feature type="compositionally biased region" description="Basic and acidic residues" evidence="2">
    <location>
        <begin position="743"/>
        <end position="759"/>
    </location>
</feature>
<dbReference type="CDD" id="cd17301">
    <property type="entry name" value="PIPKc_PIP5KI"/>
    <property type="match status" value="1"/>
</dbReference>
<proteinExistence type="predicted"/>
<dbReference type="InterPro" id="IPR027484">
    <property type="entry name" value="PInositol-4-P-5-kinase_N"/>
</dbReference>
<evidence type="ECO:0000256" key="1">
    <source>
        <dbReference type="PROSITE-ProRule" id="PRU00781"/>
    </source>
</evidence>
<organism evidence="4">
    <name type="scientific">Mesocestoides corti</name>
    <name type="common">Flatworm</name>
    <dbReference type="NCBI Taxonomy" id="53468"/>
    <lineage>
        <taxon>Eukaryota</taxon>
        <taxon>Metazoa</taxon>
        <taxon>Spiralia</taxon>
        <taxon>Lophotrochozoa</taxon>
        <taxon>Platyhelminthes</taxon>
        <taxon>Cestoda</taxon>
        <taxon>Eucestoda</taxon>
        <taxon>Cyclophyllidea</taxon>
        <taxon>Mesocestoididae</taxon>
        <taxon>Mesocestoides</taxon>
    </lineage>
</organism>
<evidence type="ECO:0000313" key="4">
    <source>
        <dbReference type="WBParaSite" id="MCU_002822-RA"/>
    </source>
</evidence>
<dbReference type="SUPFAM" id="SSF56104">
    <property type="entry name" value="SAICAR synthase-like"/>
    <property type="match status" value="1"/>
</dbReference>
<accession>A0A5K3ESR6</accession>
<dbReference type="GO" id="GO:0046854">
    <property type="term" value="P:phosphatidylinositol phosphate biosynthetic process"/>
    <property type="evidence" value="ECO:0007669"/>
    <property type="project" value="TreeGrafter"/>
</dbReference>
<feature type="region of interest" description="Disordered" evidence="2">
    <location>
        <begin position="638"/>
        <end position="662"/>
    </location>
</feature>
<dbReference type="PANTHER" id="PTHR23086">
    <property type="entry name" value="PHOSPHATIDYLINOSITOL-4-PHOSPHATE 5-KINASE"/>
    <property type="match status" value="1"/>
</dbReference>
<evidence type="ECO:0000259" key="3">
    <source>
        <dbReference type="PROSITE" id="PS51455"/>
    </source>
</evidence>
<dbReference type="GO" id="GO:0016308">
    <property type="term" value="F:1-phosphatidylinositol-4-phosphate 5-kinase activity"/>
    <property type="evidence" value="ECO:0007669"/>
    <property type="project" value="TreeGrafter"/>
</dbReference>
<dbReference type="PROSITE" id="PS51455">
    <property type="entry name" value="PIPK"/>
    <property type="match status" value="1"/>
</dbReference>
<keyword evidence="1" id="KW-0418">Kinase</keyword>
<keyword evidence="1" id="KW-0067">ATP-binding</keyword>
<dbReference type="SMART" id="SM00330">
    <property type="entry name" value="PIPKc"/>
    <property type="match status" value="1"/>
</dbReference>
<dbReference type="WBParaSite" id="MCU_002822-RA">
    <property type="protein sequence ID" value="MCU_002822-RA"/>
    <property type="gene ID" value="MCU_002822"/>
</dbReference>
<reference evidence="4" key="1">
    <citation type="submission" date="2019-11" db="UniProtKB">
        <authorList>
            <consortium name="WormBaseParasite"/>
        </authorList>
    </citation>
    <scope>IDENTIFICATION</scope>
</reference>
<dbReference type="PANTHER" id="PTHR23086:SF101">
    <property type="entry name" value="LP03320P-RELATED"/>
    <property type="match status" value="1"/>
</dbReference>
<dbReference type="InterPro" id="IPR023610">
    <property type="entry name" value="PInositol-4/5-P-5/4-kinase"/>
</dbReference>
<feature type="compositionally biased region" description="Basic and acidic residues" evidence="2">
    <location>
        <begin position="315"/>
        <end position="326"/>
    </location>
</feature>
<dbReference type="AlphaFoldDB" id="A0A5K3ESR6"/>
<dbReference type="Gene3D" id="3.30.810.10">
    <property type="entry name" value="2-Layer Sandwich"/>
    <property type="match status" value="1"/>
</dbReference>
<dbReference type="GO" id="GO:0005886">
    <property type="term" value="C:plasma membrane"/>
    <property type="evidence" value="ECO:0007669"/>
    <property type="project" value="TreeGrafter"/>
</dbReference>
<keyword evidence="1" id="KW-0547">Nucleotide-binding</keyword>
<feature type="domain" description="PIPK" evidence="3">
    <location>
        <begin position="60"/>
        <end position="481"/>
    </location>
</feature>
<sequence>MHFNFLDSKTTDPAGDPPRSPFKMKPSLRLGNRESDAKTNKKIGHRRVTDQGTVTYKKTPTSEIQRAIQLGIHHSIGTLQQKQVRDVLFRDFEVVETVDFPRSGTKTTPAHGLSDFRFRTFAPVAFRSFRDHFQLDIRDYLNSLCSQELRELSNPGASGSIFYISADDEFIIKTVQHKEANFLQKLLPEYYMNLVQHTRTLLPKFYGLHCYQCSGKNIRFVVMNNLLPSSVKMHERYDLKGSSYKRKANDRELAKASPTLKDLDFKERHPDGIWLEADTYDALMKTIERDCRVLESFRIMDYSLLLGVHNFDQAERDRNRKKERSSDNGVIPEDGLSSSHAPNLRASSPPVAAGRKGGDVITASRRSVSPFNRSAFRTKLGNKRLTAFSTAMESIEAKVEPVEIEPTDPGKATLLGGLPARSASGDRLFLFIGIIDILQSYRMAKKMEHTLKSVVIDAETVSVTNPSFYARRFQNALGTCIFRKIPSLDPPQLFGPKAMRFRRLAHLAMKQSSARRRQFQSTKLSIPYAATNDLAVALTSPSSETIASVTTWPRCHFLPGSSRFSSACSSGYSTMVNKCNWVTGGGQGYQSTEYTHSASVPLCLRRQSLSSEPYLFQSPRGELSWCAQSILSLRMDSDATSESDRSDSSSSFGDNFLLRPEDGTVMTTQGKKTVGELDSELAAVQKMVRRERARKQKEEAHKNHSTSNLQLSKSISVATTSIVPHYATVSGRRALHGGVPPPVDRRSRTPLARQRDGSPRIHKPPPPPMTVSVSTSALSDFMRNAESDFEENL</sequence>
<evidence type="ECO:0000256" key="2">
    <source>
        <dbReference type="SAM" id="MobiDB-lite"/>
    </source>
</evidence>